<protein>
    <submittedName>
        <fullName evidence="1">Uncharacterized protein</fullName>
    </submittedName>
</protein>
<dbReference type="RefSeq" id="WP_132688609.1">
    <property type="nucleotide sequence ID" value="NZ_SMFT01000001.1"/>
</dbReference>
<dbReference type="AlphaFoldDB" id="A0A4R1G2I6"/>
<dbReference type="OrthoDB" id="3253841at2"/>
<sequence>MALIFPKTTPTCYVSSIVALNIYSPKGTGDWHKHAILGAANPLPEFIYLYGENQRYNTNHLLSQQGIIDGTERLAWLGYTYDNAPIYIADHPRACFDMLYTHSLQTGIVNNIILEDWFPAFEDKQDVYDLIYQAEDKLNHLEKERLQKWKIFNPFQ</sequence>
<proteinExistence type="predicted"/>
<organism evidence="1 2">
    <name type="scientific">Volucribacter psittacicida</name>
    <dbReference type="NCBI Taxonomy" id="203482"/>
    <lineage>
        <taxon>Bacteria</taxon>
        <taxon>Pseudomonadati</taxon>
        <taxon>Pseudomonadota</taxon>
        <taxon>Gammaproteobacteria</taxon>
        <taxon>Pasteurellales</taxon>
        <taxon>Pasteurellaceae</taxon>
        <taxon>Volucribacter</taxon>
    </lineage>
</organism>
<reference evidence="1 2" key="1">
    <citation type="submission" date="2019-03" db="EMBL/GenBank/DDBJ databases">
        <title>Genomic Encyclopedia of Type Strains, Phase IV (KMG-IV): sequencing the most valuable type-strain genomes for metagenomic binning, comparative biology and taxonomic classification.</title>
        <authorList>
            <person name="Goeker M."/>
        </authorList>
    </citation>
    <scope>NUCLEOTIDE SEQUENCE [LARGE SCALE GENOMIC DNA]</scope>
    <source>
        <strain evidence="1 2">DSM 15534</strain>
    </source>
</reference>
<accession>A0A4R1G2I6</accession>
<keyword evidence="2" id="KW-1185">Reference proteome</keyword>
<evidence type="ECO:0000313" key="2">
    <source>
        <dbReference type="Proteomes" id="UP000294702"/>
    </source>
</evidence>
<comment type="caution">
    <text evidence="1">The sequence shown here is derived from an EMBL/GenBank/DDBJ whole genome shotgun (WGS) entry which is preliminary data.</text>
</comment>
<dbReference type="EMBL" id="SMFT01000001">
    <property type="protein sequence ID" value="TCK01818.1"/>
    <property type="molecule type" value="Genomic_DNA"/>
</dbReference>
<dbReference type="Proteomes" id="UP000294702">
    <property type="component" value="Unassembled WGS sequence"/>
</dbReference>
<name>A0A4R1G2I6_9PAST</name>
<evidence type="ECO:0000313" key="1">
    <source>
        <dbReference type="EMBL" id="TCK01818.1"/>
    </source>
</evidence>
<gene>
    <name evidence="1" type="ORF">EV694_0452</name>
</gene>